<feature type="transmembrane region" description="Helical" evidence="1">
    <location>
        <begin position="67"/>
        <end position="89"/>
    </location>
</feature>
<evidence type="ECO:0008006" key="3">
    <source>
        <dbReference type="Google" id="ProtNLM"/>
    </source>
</evidence>
<keyword evidence="1" id="KW-0472">Membrane</keyword>
<feature type="transmembrane region" description="Helical" evidence="1">
    <location>
        <begin position="194"/>
        <end position="213"/>
    </location>
</feature>
<keyword evidence="1" id="KW-1133">Transmembrane helix</keyword>
<dbReference type="InterPro" id="IPR036259">
    <property type="entry name" value="MFS_trans_sf"/>
</dbReference>
<dbReference type="OrthoDB" id="8904098at2759"/>
<feature type="transmembrane region" description="Helical" evidence="1">
    <location>
        <begin position="101"/>
        <end position="121"/>
    </location>
</feature>
<protein>
    <recommendedName>
        <fullName evidence="3">Major facilitator superfamily (MFS) profile domain-containing protein</fullName>
    </recommendedName>
</protein>
<reference evidence="2" key="1">
    <citation type="submission" date="2017-05" db="UniProtKB">
        <authorList>
            <consortium name="EnsemblMetazoa"/>
        </authorList>
    </citation>
    <scope>IDENTIFICATION</scope>
</reference>
<keyword evidence="1" id="KW-0812">Transmembrane</keyword>
<sequence>MMSVRTTACRNSTLPTTRLIHRKRVCHFSYRFQSIHSKGALLVLFWDILIEIAQNVMVYSASDVQDAYNAFVLTLIVWFTLPFAFLVGGFVGDASISRYNIIYVGSWLSLVGMISLYLVIVLELPLLLAYIVYAVLLATLASVRVNLLPFNIDQLIGSSSDELSAVIHWHNIGPIFALVSSQIIGLKIDNIPRIYYIVVCTLCVAVLLISHSFCKHWLDCTPVNTTNPVKLIAQILCYARKHKYPENRSAFTYWVEKAPSRLDLGKEIYGGPFTEEAVEGIKTILRLLPLIIICGMPTSFVEEYVLGVGASNYGCDSGLV</sequence>
<dbReference type="AlphaFoldDB" id="A0A1X7URZ5"/>
<feature type="transmembrane region" description="Helical" evidence="1">
    <location>
        <begin position="127"/>
        <end position="147"/>
    </location>
</feature>
<evidence type="ECO:0000313" key="2">
    <source>
        <dbReference type="EnsemblMetazoa" id="Aqu2.1.30441_001"/>
    </source>
</evidence>
<organism evidence="2">
    <name type="scientific">Amphimedon queenslandica</name>
    <name type="common">Sponge</name>
    <dbReference type="NCBI Taxonomy" id="400682"/>
    <lineage>
        <taxon>Eukaryota</taxon>
        <taxon>Metazoa</taxon>
        <taxon>Porifera</taxon>
        <taxon>Demospongiae</taxon>
        <taxon>Heteroscleromorpha</taxon>
        <taxon>Haplosclerida</taxon>
        <taxon>Niphatidae</taxon>
        <taxon>Amphimedon</taxon>
    </lineage>
</organism>
<proteinExistence type="predicted"/>
<dbReference type="Gene3D" id="1.20.1250.20">
    <property type="entry name" value="MFS general substrate transporter like domains"/>
    <property type="match status" value="1"/>
</dbReference>
<dbReference type="EnsemblMetazoa" id="Aqu2.1.30441_001">
    <property type="protein sequence ID" value="Aqu2.1.30441_001"/>
    <property type="gene ID" value="Aqu2.1.30441"/>
</dbReference>
<dbReference type="InParanoid" id="A0A1X7URZ5"/>
<name>A0A1X7URZ5_AMPQE</name>
<evidence type="ECO:0000256" key="1">
    <source>
        <dbReference type="SAM" id="Phobius"/>
    </source>
</evidence>
<accession>A0A1X7URZ5</accession>